<keyword evidence="7" id="KW-1185">Reference proteome</keyword>
<gene>
    <name evidence="6" type="ORF">PAECIP111893_05185</name>
</gene>
<keyword evidence="2" id="KW-0809">Transit peptide</keyword>
<evidence type="ECO:0000313" key="6">
    <source>
        <dbReference type="EMBL" id="CAH1224830.1"/>
    </source>
</evidence>
<protein>
    <recommendedName>
        <fullName evidence="5">Fungal lipase-type domain-containing protein</fullName>
    </recommendedName>
</protein>
<keyword evidence="1" id="KW-0378">Hydrolase</keyword>
<evidence type="ECO:0000256" key="3">
    <source>
        <dbReference type="ARBA" id="ARBA00022963"/>
    </source>
</evidence>
<comment type="caution">
    <text evidence="6">The sequence shown here is derived from an EMBL/GenBank/DDBJ whole genome shotgun (WGS) entry which is preliminary data.</text>
</comment>
<dbReference type="CDD" id="cd00519">
    <property type="entry name" value="Lipase_3"/>
    <property type="match status" value="1"/>
</dbReference>
<feature type="domain" description="Fungal lipase-type" evidence="5">
    <location>
        <begin position="75"/>
        <end position="212"/>
    </location>
</feature>
<keyword evidence="4" id="KW-0443">Lipid metabolism</keyword>
<keyword evidence="3" id="KW-0442">Lipid degradation</keyword>
<dbReference type="EMBL" id="CAKMMF010000048">
    <property type="protein sequence ID" value="CAH1224830.1"/>
    <property type="molecule type" value="Genomic_DNA"/>
</dbReference>
<evidence type="ECO:0000259" key="5">
    <source>
        <dbReference type="Pfam" id="PF01764"/>
    </source>
</evidence>
<dbReference type="PANTHER" id="PTHR31403:SF7">
    <property type="entry name" value="PHOSPHOLIPASE A1-IGAMMA3, CHLOROPLASTIC"/>
    <property type="match status" value="1"/>
</dbReference>
<evidence type="ECO:0000256" key="1">
    <source>
        <dbReference type="ARBA" id="ARBA00022801"/>
    </source>
</evidence>
<evidence type="ECO:0000313" key="7">
    <source>
        <dbReference type="Proteomes" id="UP000838686"/>
    </source>
</evidence>
<dbReference type="InterPro" id="IPR002921">
    <property type="entry name" value="Fungal_lipase-type"/>
</dbReference>
<dbReference type="PANTHER" id="PTHR31403">
    <property type="entry name" value="PHOSPHOLIPASE A1-IBETA2, CHLOROPLASTIC"/>
    <property type="match status" value="1"/>
</dbReference>
<accession>A0ABN8H1S9</accession>
<dbReference type="InterPro" id="IPR029058">
    <property type="entry name" value="AB_hydrolase_fold"/>
</dbReference>
<dbReference type="Gene3D" id="3.40.50.1820">
    <property type="entry name" value="alpha/beta hydrolase"/>
    <property type="match status" value="1"/>
</dbReference>
<sequence length="263" mass="28818">MSNTANASFISWGGFVEVAYDMYDSNSRNPITPANFPAGWNRIANVTMDPGVAIFKELEFAGFIAESIENPQHQVVVFRGTESVLDWLSDFEFILETFTEVPNAGRTEQGFTNLYRTMQVEYADASKPSVSLMAYVDSLSAGTELTVTGHSLGSAFATLHAFIASSKGFAVELITFASPRVGDRAFVEAFEKTTIRNTRIYNIPDIVPKVPIELAGYHHVEPSIAINSTLFPIKHSISCYHSLNTYLFVLGDEGADISGCKTS</sequence>
<dbReference type="Pfam" id="PF01764">
    <property type="entry name" value="Lipase_3"/>
    <property type="match status" value="1"/>
</dbReference>
<reference evidence="6" key="1">
    <citation type="submission" date="2022-01" db="EMBL/GenBank/DDBJ databases">
        <authorList>
            <person name="Criscuolo A."/>
        </authorList>
    </citation>
    <scope>NUCLEOTIDE SEQUENCE</scope>
    <source>
        <strain evidence="6">CIP111893</strain>
    </source>
</reference>
<dbReference type="Proteomes" id="UP000838686">
    <property type="component" value="Unassembled WGS sequence"/>
</dbReference>
<evidence type="ECO:0000256" key="4">
    <source>
        <dbReference type="ARBA" id="ARBA00023098"/>
    </source>
</evidence>
<dbReference type="RefSeq" id="WP_236347259.1">
    <property type="nucleotide sequence ID" value="NZ_CAKMMF010000048.1"/>
</dbReference>
<evidence type="ECO:0000256" key="2">
    <source>
        <dbReference type="ARBA" id="ARBA00022946"/>
    </source>
</evidence>
<organism evidence="6 7">
    <name type="scientific">Paenibacillus plantiphilus</name>
    <dbReference type="NCBI Taxonomy" id="2905650"/>
    <lineage>
        <taxon>Bacteria</taxon>
        <taxon>Bacillati</taxon>
        <taxon>Bacillota</taxon>
        <taxon>Bacilli</taxon>
        <taxon>Bacillales</taxon>
        <taxon>Paenibacillaceae</taxon>
        <taxon>Paenibacillus</taxon>
    </lineage>
</organism>
<name>A0ABN8H1S9_9BACL</name>
<dbReference type="SUPFAM" id="SSF53474">
    <property type="entry name" value="alpha/beta-Hydrolases"/>
    <property type="match status" value="1"/>
</dbReference>
<proteinExistence type="predicted"/>